<dbReference type="SMART" id="SM00228">
    <property type="entry name" value="PDZ"/>
    <property type="match status" value="1"/>
</dbReference>
<dbReference type="InterPro" id="IPR001478">
    <property type="entry name" value="PDZ"/>
</dbReference>
<feature type="domain" description="Peptidase A2" evidence="4">
    <location>
        <begin position="65"/>
        <end position="101"/>
    </location>
</feature>
<accession>A0ABX0QDI7</accession>
<name>A0ABX0QDI7_9BACT</name>
<feature type="signal peptide" evidence="2">
    <location>
        <begin position="1"/>
        <end position="19"/>
    </location>
</feature>
<feature type="domain" description="PDZ" evidence="3">
    <location>
        <begin position="336"/>
        <end position="406"/>
    </location>
</feature>
<evidence type="ECO:0000313" key="6">
    <source>
        <dbReference type="Proteomes" id="UP000606008"/>
    </source>
</evidence>
<comment type="caution">
    <text evidence="5">The sequence shown here is derived from an EMBL/GenBank/DDBJ whole genome shotgun (WGS) entry which is preliminary data.</text>
</comment>
<dbReference type="Pfam" id="PF13650">
    <property type="entry name" value="Asp_protease_2"/>
    <property type="match status" value="1"/>
</dbReference>
<sequence length="420" mass="46931">MKALSLLLGLLYGSLSAFAYDTPKTPDKDRFGYFLKGNRKSTRIPFELHSNLIVVKLRINNSDTLNFILDTGVTNTIVTDPLALHRQPLKLTRKMKLSGVGEGNSLSAIIAIDNDLSMGAMQATHQNLVILEDDILRLSEYVGIPIHGIFGYDLFNSFVVSIDFRNREITLTQPKQYKYRARFGDRYPIVIQNAKPYLDVTALLSGERSVPLRVVLDTGAGHALMLDGQSAITALPRPEKLLRAQLGRGLNGVINGSLGRIEGLRLGRHELQNIIASFPDSSSLGMRLVNTIDRQGNVGCELLRRFTVTFNYPEQYIVLKPVRRLLHEEFEHDMSGLELKAKGDRYRTYYVEKIMEDSPADLAGLQEGDELMFVNGDLASGLSISDIHKSLQRGEGKEVTLVVRRNGLFVVISFALKRMI</sequence>
<dbReference type="InterPro" id="IPR021109">
    <property type="entry name" value="Peptidase_aspartic_dom_sf"/>
</dbReference>
<evidence type="ECO:0000259" key="3">
    <source>
        <dbReference type="PROSITE" id="PS50106"/>
    </source>
</evidence>
<dbReference type="Gene3D" id="2.40.70.10">
    <property type="entry name" value="Acid Proteases"/>
    <property type="match status" value="2"/>
</dbReference>
<keyword evidence="6" id="KW-1185">Reference proteome</keyword>
<reference evidence="6" key="1">
    <citation type="submission" date="2019-09" db="EMBL/GenBank/DDBJ databases">
        <authorList>
            <person name="Jung D.-H."/>
        </authorList>
    </citation>
    <scope>NUCLEOTIDE SEQUENCE [LARGE SCALE GENOMIC DNA]</scope>
    <source>
        <strain evidence="6">JA-25</strain>
    </source>
</reference>
<dbReference type="EMBL" id="WAEL01000003">
    <property type="protein sequence ID" value="NID10496.1"/>
    <property type="molecule type" value="Genomic_DNA"/>
</dbReference>
<dbReference type="Pfam" id="PF17820">
    <property type="entry name" value="PDZ_6"/>
    <property type="match status" value="1"/>
</dbReference>
<dbReference type="InterPro" id="IPR041489">
    <property type="entry name" value="PDZ_6"/>
</dbReference>
<dbReference type="SUPFAM" id="SSF50156">
    <property type="entry name" value="PDZ domain-like"/>
    <property type="match status" value="1"/>
</dbReference>
<evidence type="ECO:0000313" key="5">
    <source>
        <dbReference type="EMBL" id="NID10496.1"/>
    </source>
</evidence>
<keyword evidence="1" id="KW-0378">Hydrolase</keyword>
<dbReference type="Gene3D" id="2.30.42.10">
    <property type="match status" value="1"/>
</dbReference>
<proteinExistence type="predicted"/>
<keyword evidence="2" id="KW-0732">Signal</keyword>
<gene>
    <name evidence="5" type="ORF">F7231_09965</name>
</gene>
<dbReference type="PROSITE" id="PS50106">
    <property type="entry name" value="PDZ"/>
    <property type="match status" value="1"/>
</dbReference>
<dbReference type="PROSITE" id="PS50175">
    <property type="entry name" value="ASP_PROT_RETROV"/>
    <property type="match status" value="1"/>
</dbReference>
<dbReference type="InterPro" id="IPR001995">
    <property type="entry name" value="Peptidase_A2_cat"/>
</dbReference>
<reference evidence="6" key="2">
    <citation type="submission" date="2023-07" db="EMBL/GenBank/DDBJ databases">
        <authorList>
            <person name="Jung D.-H."/>
        </authorList>
    </citation>
    <scope>NUCLEOTIDE SEQUENCE [LARGE SCALE GENOMIC DNA]</scope>
    <source>
        <strain evidence="6">JA-25</strain>
    </source>
</reference>
<protein>
    <submittedName>
        <fullName evidence="5">Signal protein PDZ</fullName>
    </submittedName>
</protein>
<dbReference type="InterPro" id="IPR036034">
    <property type="entry name" value="PDZ_sf"/>
</dbReference>
<evidence type="ECO:0000256" key="2">
    <source>
        <dbReference type="SAM" id="SignalP"/>
    </source>
</evidence>
<organism evidence="5 6">
    <name type="scientific">Fibrivirga algicola</name>
    <dbReference type="NCBI Taxonomy" id="2950420"/>
    <lineage>
        <taxon>Bacteria</taxon>
        <taxon>Pseudomonadati</taxon>
        <taxon>Bacteroidota</taxon>
        <taxon>Cytophagia</taxon>
        <taxon>Cytophagales</taxon>
        <taxon>Spirosomataceae</taxon>
        <taxon>Fibrivirga</taxon>
    </lineage>
</organism>
<dbReference type="RefSeq" id="WP_085410916.1">
    <property type="nucleotide sequence ID" value="NZ_WAEL01000003.1"/>
</dbReference>
<evidence type="ECO:0000256" key="1">
    <source>
        <dbReference type="ARBA" id="ARBA00022801"/>
    </source>
</evidence>
<feature type="chain" id="PRO_5045932090" evidence="2">
    <location>
        <begin position="20"/>
        <end position="420"/>
    </location>
</feature>
<dbReference type="Proteomes" id="UP000606008">
    <property type="component" value="Unassembled WGS sequence"/>
</dbReference>
<evidence type="ECO:0000259" key="4">
    <source>
        <dbReference type="PROSITE" id="PS50175"/>
    </source>
</evidence>